<feature type="region of interest" description="Disordered" evidence="1">
    <location>
        <begin position="1335"/>
        <end position="1388"/>
    </location>
</feature>
<organism evidence="3">
    <name type="scientific">Chromera velia CCMP2878</name>
    <dbReference type="NCBI Taxonomy" id="1169474"/>
    <lineage>
        <taxon>Eukaryota</taxon>
        <taxon>Sar</taxon>
        <taxon>Alveolata</taxon>
        <taxon>Colpodellida</taxon>
        <taxon>Chromeraceae</taxon>
        <taxon>Chromera</taxon>
    </lineage>
</organism>
<evidence type="ECO:0000313" key="3">
    <source>
        <dbReference type="EMBL" id="CEM07984.1"/>
    </source>
</evidence>
<feature type="region of interest" description="Disordered" evidence="1">
    <location>
        <begin position="347"/>
        <end position="369"/>
    </location>
</feature>
<sequence>MGLAVVLSLLISALSPACSLAFLLPPSRLKERGWFRWAGRSWRVRCSLRRHLLLAARQAEHVPPPPPPIEEDLNEGPSGDRGPLREPSLGFGVRESGSLQSGEGESGALGRRERGGEIPQASRRRTPVDTAMRNGGAVNFLHLLAEQLDTHFGATESKRERVEVVLKTAAELRRRLTEGGRPPTLSPSLESLLQSLVSRLCSQVLPLDERELKESDLFPLALRVLAEITQILRLLPKVGGAQAGPLWELLIEAERSLHSPSSPSLDQALSEVYSELDLPTIVCVLKTWNSLYCNKEVTEALLASSKERERGGLAKIAAFMPEARGKWVNLLLSATADRLATCVTTERDRRERLRKDRGSEGEDSESLSLPPRMETEEFMSIREDPSKVFLPHLVETDDDSLFLMLSFMTLALQKTKEKKEFKHRNSTSFPFLSIDDLDRETLKLVGLTSVEVIAMRQEAAGKYSSSCGVSPPIFMACLSSLRLLSFCSFPPPWEKERTPALVLNVCLLTTAVLNMMMLKLKKTDCGSVYFMATRLFQGLFDAHILRRNVPEGSDGPLGAARLLFRSACARLAGDPRWIALSSNSRGGKKKEVERDLRKAVGVLWQFEEKNQGEQFPEVAAVFSALDTRRPIQVELEKGVQNKRKELIERIGNLSLEELAREFAPRVVNSVARERFEGRREIYRREGLWAISALVVRLGQLFRESMIGTRGEELETTAEGLPLIHPLARFPDLWSLLREFFSLFEEFGADESKEERANFLDLQNCCQTIQALGRLFVTVPSASGRVESWVSVSGGPEMQKAQDECLKVCRRKVLLGLRSGELQSVGLGAVLDGMVKMGILWTEEEQDALEGYLLRDNAKNLKEYYRDPATFCTLVQLLERTKGLTRAVMKEIDNGDVLSPESLPAIPQRDFQRLCSTLAEISRGGRFSWNVRYEIAARLEQGQLDSFRSVVAALAFLRRGPDSMRSLEETAELVEDLRAELQKQIPDLSGVELAGLGRMLERLHIADEKTLNVFAQAFAQKMSEVKSGATIRRLSAWLKEIQSGSLRLMTDCLYEREGLGWLRFLLSASSSEVTDLTGLPVVLFHDLAFIGRLCDRATLTVEKGDLEEAPELVRQLYEKLVAMVGEAGVGTEGGVRFSAEKARRELELSAQRLGREQELFWASRRSAAAGLEAPEREEVEGRQLKALALREISLPLLSFLRACEGKSNIRKSIHPFLYPLIHDLSAFIIDLDGEEVRGAWEGEGGADEGGEGKGGTEKEKKSVAFCLTTVDAKRFVERASKVGALSPDLVLKLYVWGQRRAEEVVQRAGGTNLEDAAGLAFFDAVLAQHSRASVRKQQSLKDKNSASEDELEEDEDFEENFSALEGEDVSSSFEEMESDTLVSSGTREQETEWEDVRRRFGTLALPLRPLLFDASSGVAADENRLGQLRALRALDLLFPLFLEREAANSKETSQTMGKGKTRGRPRKSSSRSEPAPSAGCFYSTATGALSLSTVQGLLKAALRLTTQDGGMPRRNANGGFEGVSRFHTVGRGLALLFLASSLQSAGTSSDPLEETLVDTWVDAAKERKKIADSRGLPLHQAQIQRSSGHQFLSSLLDLARRSETIAGIASSFLEKLTIRLENLGRAGETMEKDRIDSTEILQLAFSLSSKKLHTLFPGNAERLHTRCVNLVATAALGELRDMQRIRKEAQEELGDFSSSSAAAAADTLELDAVSPRVRELVLMKALRLVSALRSLESLRVCWTPFTREALTELSSLPTVLLRKGREVLRSLCDYTRAVQAGVTDDVESGDQEDSVGMRFLAWLTPLLIASVRKTLLMLGRGTSERMRNLRGVQADLVNRARPMSPFLARECVVSLAGLGIVSGTLHSNLVSLIRENAHDGLEGWRDLRLSPSFLGAAEEMLETNARSPMPPRISEEDTHSTTTSSSLYTRRALDLFGLDDREDLESTAAPGGGEKADGRAAAESAAFLASPAAEKLARLVLDQIGHHRLRGLRAMEETCTPDGDQLPIDLAAIRSKKRARSEPTDTQTAEDEEREGVEEDQWAILFEAPGDTLRVIDTPLPLPLGQEGGDAAGASGEKPRRGSAGELEREQVTDRSPAFALLPVTQESAGALEGDSGARGAEDQNVGVEEEPESVVEIPRLEFLLRQRRLERRGWTVVTVPFSSEEAAAWRAYIAKKRKKQERLEDAGAASSKVEPPKKPTKRAPVKLKGRTTGSGVKKSLKPQTSRKEKQTEA</sequence>
<protein>
    <submittedName>
        <fullName evidence="3">Uncharacterized protein</fullName>
    </submittedName>
</protein>
<feature type="region of interest" description="Disordered" evidence="1">
    <location>
        <begin position="2108"/>
        <end position="2130"/>
    </location>
</feature>
<feature type="compositionally biased region" description="Basic residues" evidence="1">
    <location>
        <begin position="1458"/>
        <end position="1468"/>
    </location>
</feature>
<evidence type="ECO:0000256" key="2">
    <source>
        <dbReference type="SAM" id="SignalP"/>
    </source>
</evidence>
<feature type="region of interest" description="Disordered" evidence="1">
    <location>
        <begin position="1902"/>
        <end position="1925"/>
    </location>
</feature>
<feature type="chain" id="PRO_5005188814" evidence="2">
    <location>
        <begin position="22"/>
        <end position="2233"/>
    </location>
</feature>
<feature type="compositionally biased region" description="Basic and acidic residues" evidence="1">
    <location>
        <begin position="347"/>
        <end position="360"/>
    </location>
</feature>
<accession>A0A0G4F6E3</accession>
<dbReference type="EMBL" id="CDMZ01000156">
    <property type="protein sequence ID" value="CEM07984.1"/>
    <property type="molecule type" value="Genomic_DNA"/>
</dbReference>
<feature type="compositionally biased region" description="Acidic residues" evidence="1">
    <location>
        <begin position="1346"/>
        <end position="1358"/>
    </location>
</feature>
<name>A0A0G4F6E3_9ALVE</name>
<feature type="compositionally biased region" description="Basic residues" evidence="1">
    <location>
        <begin position="2198"/>
        <end position="2209"/>
    </location>
</feature>
<feature type="region of interest" description="Disordered" evidence="1">
    <location>
        <begin position="2013"/>
        <end position="2036"/>
    </location>
</feature>
<feature type="region of interest" description="Disordered" evidence="1">
    <location>
        <begin position="59"/>
        <end position="131"/>
    </location>
</feature>
<feature type="compositionally biased region" description="Acidic residues" evidence="1">
    <location>
        <begin position="2027"/>
        <end position="2036"/>
    </location>
</feature>
<reference evidence="3" key="1">
    <citation type="submission" date="2014-11" db="EMBL/GenBank/DDBJ databases">
        <authorList>
            <person name="Otto D Thomas"/>
            <person name="Naeem Raeece"/>
        </authorList>
    </citation>
    <scope>NUCLEOTIDE SEQUENCE</scope>
</reference>
<feature type="region of interest" description="Disordered" evidence="1">
    <location>
        <begin position="2179"/>
        <end position="2233"/>
    </location>
</feature>
<evidence type="ECO:0000256" key="1">
    <source>
        <dbReference type="SAM" id="MobiDB-lite"/>
    </source>
</evidence>
<feature type="region of interest" description="Disordered" evidence="1">
    <location>
        <begin position="1447"/>
        <end position="1476"/>
    </location>
</feature>
<feature type="region of interest" description="Disordered" evidence="1">
    <location>
        <begin position="2058"/>
        <end position="2094"/>
    </location>
</feature>
<feature type="signal peptide" evidence="2">
    <location>
        <begin position="1"/>
        <end position="21"/>
    </location>
</feature>
<dbReference type="VEuPathDB" id="CryptoDB:Cvel_15436"/>
<keyword evidence="2" id="KW-0732">Signal</keyword>
<gene>
    <name evidence="3" type="ORF">Cvel_15436</name>
</gene>
<proteinExistence type="predicted"/>